<dbReference type="InterPro" id="IPR005174">
    <property type="entry name" value="KIB1-4_b-propeller"/>
</dbReference>
<proteinExistence type="predicted"/>
<dbReference type="Proteomes" id="UP000823388">
    <property type="component" value="Chromosome 8N"/>
</dbReference>
<organism evidence="2 3">
    <name type="scientific">Panicum virgatum</name>
    <name type="common">Blackwell switchgrass</name>
    <dbReference type="NCBI Taxonomy" id="38727"/>
    <lineage>
        <taxon>Eukaryota</taxon>
        <taxon>Viridiplantae</taxon>
        <taxon>Streptophyta</taxon>
        <taxon>Embryophyta</taxon>
        <taxon>Tracheophyta</taxon>
        <taxon>Spermatophyta</taxon>
        <taxon>Magnoliopsida</taxon>
        <taxon>Liliopsida</taxon>
        <taxon>Poales</taxon>
        <taxon>Poaceae</taxon>
        <taxon>PACMAD clade</taxon>
        <taxon>Panicoideae</taxon>
        <taxon>Panicodae</taxon>
        <taxon>Paniceae</taxon>
        <taxon>Panicinae</taxon>
        <taxon>Panicum</taxon>
        <taxon>Panicum sect. Hiantes</taxon>
    </lineage>
</organism>
<feature type="non-terminal residue" evidence="2">
    <location>
        <position position="1"/>
    </location>
</feature>
<dbReference type="Pfam" id="PF03478">
    <property type="entry name" value="Beta-prop_KIB1-4"/>
    <property type="match status" value="1"/>
</dbReference>
<name>A0A8T0P565_PANVG</name>
<accession>A0A8T0P565</accession>
<protein>
    <recommendedName>
        <fullName evidence="1">KIB1-4 beta-propeller domain-containing protein</fullName>
    </recommendedName>
</protein>
<feature type="domain" description="KIB1-4 beta-propeller" evidence="1">
    <location>
        <begin position="21"/>
        <end position="325"/>
    </location>
</feature>
<dbReference type="AlphaFoldDB" id="A0A8T0P565"/>
<evidence type="ECO:0000313" key="2">
    <source>
        <dbReference type="EMBL" id="KAG2556780.1"/>
    </source>
</evidence>
<evidence type="ECO:0000259" key="1">
    <source>
        <dbReference type="Pfam" id="PF03478"/>
    </source>
</evidence>
<gene>
    <name evidence="2" type="ORF">PVAP13_8NG152400</name>
</gene>
<keyword evidence="3" id="KW-1185">Reference proteome</keyword>
<dbReference type="PANTHER" id="PTHR44586">
    <property type="entry name" value="F-BOX DOMAIN CONTAINING PROTEIN, EXPRESSED"/>
    <property type="match status" value="1"/>
</dbReference>
<dbReference type="PANTHER" id="PTHR44586:SF23">
    <property type="entry name" value="F-BOX DOMAIN-CONTAINING PROTEIN"/>
    <property type="match status" value="1"/>
</dbReference>
<reference evidence="2" key="1">
    <citation type="submission" date="2020-05" db="EMBL/GenBank/DDBJ databases">
        <title>WGS assembly of Panicum virgatum.</title>
        <authorList>
            <person name="Lovell J.T."/>
            <person name="Jenkins J."/>
            <person name="Shu S."/>
            <person name="Juenger T.E."/>
            <person name="Schmutz J."/>
        </authorList>
    </citation>
    <scope>NUCLEOTIDE SEQUENCE</scope>
    <source>
        <strain evidence="2">AP13</strain>
    </source>
</reference>
<evidence type="ECO:0000313" key="3">
    <source>
        <dbReference type="Proteomes" id="UP000823388"/>
    </source>
</evidence>
<comment type="caution">
    <text evidence="2">The sequence shown here is derived from an EMBL/GenBank/DDBJ whole genome shotgun (WGS) entry which is preliminary data.</text>
</comment>
<dbReference type="EMBL" id="CM029052">
    <property type="protein sequence ID" value="KAG2556780.1"/>
    <property type="molecule type" value="Genomic_DNA"/>
</dbReference>
<sequence length="359" mass="39706">LYASGALAPGAAALHCLATGATLQIPFPRPPLARRPLLGSGHGWVVTADEASNLHLLNPITGAQAALPPVTALHNVKMGTDNRGGPAYVVYDVPTSEPPLEIDRAHDYLYDRVVLSARPSAGRACVVLLLHMPMGEVSFARLGDDRWTWVSPADGSGLPWYVDAMYSDVDGLFYLVRTDSSIVSLDLNGSSPVVRKILDRVPKSGDPAKYLVQTPAGDILQIWRLKDYVDSRSPVDIPPAYIDENPYLELNTVDIKIYKVDLHGQRLELLKGLPDYALFLGLNASLCLPVKDFHGLKPNYDYITDDCLEYVNFSKKYNRREIGIWSMAEQSISKLVDISPVLYPWLNWPSPIWIKPSFL</sequence>